<organism evidence="10 11">
    <name type="scientific">Actinomycetospora rhizophila</name>
    <dbReference type="NCBI Taxonomy" id="1416876"/>
    <lineage>
        <taxon>Bacteria</taxon>
        <taxon>Bacillati</taxon>
        <taxon>Actinomycetota</taxon>
        <taxon>Actinomycetes</taxon>
        <taxon>Pseudonocardiales</taxon>
        <taxon>Pseudonocardiaceae</taxon>
        <taxon>Actinomycetospora</taxon>
    </lineage>
</organism>
<dbReference type="Pfam" id="PF02416">
    <property type="entry name" value="TatA_B_E"/>
    <property type="match status" value="1"/>
</dbReference>
<keyword evidence="3 9" id="KW-1003">Cell membrane</keyword>
<dbReference type="Gene3D" id="1.20.5.3310">
    <property type="match status" value="1"/>
</dbReference>
<keyword evidence="2 9" id="KW-0813">Transport</keyword>
<reference evidence="11" key="1">
    <citation type="journal article" date="2019" name="Int. J. Syst. Evol. Microbiol.">
        <title>The Global Catalogue of Microorganisms (GCM) 10K type strain sequencing project: providing services to taxonomists for standard genome sequencing and annotation.</title>
        <authorList>
            <consortium name="The Broad Institute Genomics Platform"/>
            <consortium name="The Broad Institute Genome Sequencing Center for Infectious Disease"/>
            <person name="Wu L."/>
            <person name="Ma J."/>
        </authorList>
    </citation>
    <scope>NUCLEOTIDE SEQUENCE [LARGE SCALE GENOMIC DNA]</scope>
    <source>
        <strain evidence="11">XZYJ18</strain>
    </source>
</reference>
<keyword evidence="7 9" id="KW-0811">Translocation</keyword>
<comment type="caution">
    <text evidence="10">The sequence shown here is derived from an EMBL/GenBank/DDBJ whole genome shotgun (WGS) entry which is preliminary data.</text>
</comment>
<gene>
    <name evidence="9 10" type="primary">tatA</name>
    <name evidence="10" type="ORF">ACFPK1_14765</name>
</gene>
<keyword evidence="8 9" id="KW-0472">Membrane</keyword>
<comment type="similarity">
    <text evidence="9">Belongs to the TatA/E family.</text>
</comment>
<keyword evidence="4 9" id="KW-0812">Transmembrane</keyword>
<proteinExistence type="inferred from homology"/>
<comment type="function">
    <text evidence="9">Part of the twin-arginine translocation (Tat) system that transports large folded proteins containing a characteristic twin-arginine motif in their signal peptide across membranes. TatA could form the protein-conducting channel of the Tat system.</text>
</comment>
<evidence type="ECO:0000313" key="11">
    <source>
        <dbReference type="Proteomes" id="UP001596175"/>
    </source>
</evidence>
<dbReference type="Proteomes" id="UP001596175">
    <property type="component" value="Unassembled WGS sequence"/>
</dbReference>
<dbReference type="InterPro" id="IPR006312">
    <property type="entry name" value="TatA/E"/>
</dbReference>
<keyword evidence="11" id="KW-1185">Reference proteome</keyword>
<evidence type="ECO:0000256" key="6">
    <source>
        <dbReference type="ARBA" id="ARBA00022989"/>
    </source>
</evidence>
<evidence type="ECO:0000256" key="7">
    <source>
        <dbReference type="ARBA" id="ARBA00023010"/>
    </source>
</evidence>
<accession>A0ABV9ZH67</accession>
<dbReference type="PANTHER" id="PTHR42982:SF8">
    <property type="entry name" value="SEC-INDEPENDENT PROTEIN TRANSLOCASE PROTEIN TATA"/>
    <property type="match status" value="1"/>
</dbReference>
<dbReference type="InterPro" id="IPR003369">
    <property type="entry name" value="TatA/B/E"/>
</dbReference>
<protein>
    <recommendedName>
        <fullName evidence="9">Sec-independent protein translocase protein TatA</fullName>
    </recommendedName>
</protein>
<dbReference type="PANTHER" id="PTHR42982">
    <property type="entry name" value="SEC-INDEPENDENT PROTEIN TRANSLOCASE PROTEIN TATA"/>
    <property type="match status" value="1"/>
</dbReference>
<evidence type="ECO:0000256" key="5">
    <source>
        <dbReference type="ARBA" id="ARBA00022927"/>
    </source>
</evidence>
<dbReference type="EMBL" id="JBHSKG010000007">
    <property type="protein sequence ID" value="MFC5139502.1"/>
    <property type="molecule type" value="Genomic_DNA"/>
</dbReference>
<sequence>MTGALSPSHWLIILVVLLLLFGAKRLPDAARGIGRSLRIFKAETSALTEDDKAEKTAAKELPQDTAVAPVEAVPTRTSNGTTV</sequence>
<evidence type="ECO:0000256" key="4">
    <source>
        <dbReference type="ARBA" id="ARBA00022692"/>
    </source>
</evidence>
<dbReference type="HAMAP" id="MF_00236">
    <property type="entry name" value="TatA_E"/>
    <property type="match status" value="1"/>
</dbReference>
<evidence type="ECO:0000256" key="1">
    <source>
        <dbReference type="ARBA" id="ARBA00004162"/>
    </source>
</evidence>
<evidence type="ECO:0000256" key="2">
    <source>
        <dbReference type="ARBA" id="ARBA00022448"/>
    </source>
</evidence>
<dbReference type="NCBIfam" id="TIGR01411">
    <property type="entry name" value="tatAE"/>
    <property type="match status" value="1"/>
</dbReference>
<keyword evidence="5 9" id="KW-0653">Protein transport</keyword>
<keyword evidence="6 9" id="KW-1133">Transmembrane helix</keyword>
<name>A0ABV9ZH67_9PSEU</name>
<dbReference type="NCBIfam" id="NF001854">
    <property type="entry name" value="PRK00575.1"/>
    <property type="match status" value="1"/>
</dbReference>
<evidence type="ECO:0000313" key="10">
    <source>
        <dbReference type="EMBL" id="MFC5139502.1"/>
    </source>
</evidence>
<comment type="subcellular location">
    <subcellularLocation>
        <location evidence="1 9">Cell membrane</location>
        <topology evidence="1 9">Single-pass membrane protein</topology>
    </subcellularLocation>
</comment>
<dbReference type="RefSeq" id="WP_378021691.1">
    <property type="nucleotide sequence ID" value="NZ_JBHSKG010000007.1"/>
</dbReference>
<evidence type="ECO:0000256" key="8">
    <source>
        <dbReference type="ARBA" id="ARBA00023136"/>
    </source>
</evidence>
<comment type="subunit">
    <text evidence="9">The Tat system comprises two distinct complexes: a TatABC complex, containing multiple copies of TatA, TatB and TatC subunits, and a separate TatA complex, containing only TatA subunits. Substrates initially bind to the TatABC complex, which probably triggers association of the separate TatA complex to form the active translocon.</text>
</comment>
<evidence type="ECO:0000256" key="3">
    <source>
        <dbReference type="ARBA" id="ARBA00022475"/>
    </source>
</evidence>
<evidence type="ECO:0000256" key="9">
    <source>
        <dbReference type="HAMAP-Rule" id="MF_00236"/>
    </source>
</evidence>